<proteinExistence type="predicted"/>
<evidence type="ECO:0000313" key="5">
    <source>
        <dbReference type="EMBL" id="MBU9737954.1"/>
    </source>
</evidence>
<dbReference type="PANTHER" id="PTHR43280:SF2">
    <property type="entry name" value="HTH-TYPE TRANSCRIPTIONAL REGULATOR EXSA"/>
    <property type="match status" value="1"/>
</dbReference>
<evidence type="ECO:0000259" key="4">
    <source>
        <dbReference type="PROSITE" id="PS01124"/>
    </source>
</evidence>
<dbReference type="EMBL" id="JAHQCW010000027">
    <property type="protein sequence ID" value="MBU9737954.1"/>
    <property type="molecule type" value="Genomic_DNA"/>
</dbReference>
<dbReference type="Proteomes" id="UP000712157">
    <property type="component" value="Unassembled WGS sequence"/>
</dbReference>
<evidence type="ECO:0000313" key="6">
    <source>
        <dbReference type="Proteomes" id="UP000712157"/>
    </source>
</evidence>
<keyword evidence="2" id="KW-0238">DNA-binding</keyword>
<dbReference type="RefSeq" id="WP_158342589.1">
    <property type="nucleotide sequence ID" value="NZ_JAHQCY010000039.1"/>
</dbReference>
<reference evidence="5" key="1">
    <citation type="submission" date="2021-06" db="EMBL/GenBank/DDBJ databases">
        <title>Description of novel taxa of the family Lachnospiraceae.</title>
        <authorList>
            <person name="Chaplin A.V."/>
            <person name="Sokolova S.R."/>
            <person name="Pikina A.P."/>
            <person name="Korzhanova M."/>
            <person name="Belova V."/>
            <person name="Korostin D."/>
            <person name="Efimov B.A."/>
        </authorList>
    </citation>
    <scope>NUCLEOTIDE SEQUENCE</scope>
    <source>
        <strain evidence="5">ASD5720</strain>
    </source>
</reference>
<feature type="domain" description="HTH araC/xylS-type" evidence="4">
    <location>
        <begin position="253"/>
        <end position="350"/>
    </location>
</feature>
<dbReference type="InterPro" id="IPR018060">
    <property type="entry name" value="HTH_AraC"/>
</dbReference>
<dbReference type="PROSITE" id="PS01124">
    <property type="entry name" value="HTH_ARAC_FAMILY_2"/>
    <property type="match status" value="1"/>
</dbReference>
<dbReference type="InterPro" id="IPR013096">
    <property type="entry name" value="Cupin_2"/>
</dbReference>
<dbReference type="Pfam" id="PF07883">
    <property type="entry name" value="Cupin_2"/>
    <property type="match status" value="1"/>
</dbReference>
<dbReference type="GO" id="GO:0003700">
    <property type="term" value="F:DNA-binding transcription factor activity"/>
    <property type="evidence" value="ECO:0007669"/>
    <property type="project" value="InterPro"/>
</dbReference>
<sequence>MELNRLLLDKIEKITKKIPDPIDENHSIGMRIMCPEYSLEVQDVKTFPITTEHPVYILFWNMEREGRLYATIKPSVTPFSFCSVFTDGEKTQLHTHDYIELAYVVKGEFRQRILGKDVRFQQGDLCLIDKSCLHQDYLFCRKSCVLFIGMDHAILEEGMVEKLGEPKIVKFLHDALMKQKDVQQFIHFRPKRDQDPRAEQLIEQLITELETNDIGTKHTCKGLLLRLLHLISTEYEFSLTDQQKKKMRWLIYEDIGDYIKTHYREITIRDLVDRFHFNEDYFNRVLKERSGKTYSEYLQDIRLSKAMELLSDTQMTVEQVAVSVGYQNKGYFYKIFTAKYHMTPAQARNKSRNR</sequence>
<dbReference type="AlphaFoldDB" id="A0A949K0I1"/>
<gene>
    <name evidence="5" type="ORF">KTH89_15525</name>
</gene>
<dbReference type="GO" id="GO:0043565">
    <property type="term" value="F:sequence-specific DNA binding"/>
    <property type="evidence" value="ECO:0007669"/>
    <property type="project" value="InterPro"/>
</dbReference>
<dbReference type="PANTHER" id="PTHR43280">
    <property type="entry name" value="ARAC-FAMILY TRANSCRIPTIONAL REGULATOR"/>
    <property type="match status" value="1"/>
</dbReference>
<protein>
    <submittedName>
        <fullName evidence="5">AraC family transcriptional regulator</fullName>
    </submittedName>
</protein>
<evidence type="ECO:0000256" key="3">
    <source>
        <dbReference type="ARBA" id="ARBA00023163"/>
    </source>
</evidence>
<comment type="caution">
    <text evidence="5">The sequence shown here is derived from an EMBL/GenBank/DDBJ whole genome shotgun (WGS) entry which is preliminary data.</text>
</comment>
<keyword evidence="1" id="KW-0805">Transcription regulation</keyword>
<dbReference type="SUPFAM" id="SSF51215">
    <property type="entry name" value="Regulatory protein AraC"/>
    <property type="match status" value="1"/>
</dbReference>
<name>A0A949K0I1_9FIRM</name>
<dbReference type="InterPro" id="IPR014710">
    <property type="entry name" value="RmlC-like_jellyroll"/>
</dbReference>
<dbReference type="InterPro" id="IPR009057">
    <property type="entry name" value="Homeodomain-like_sf"/>
</dbReference>
<dbReference type="SMART" id="SM00342">
    <property type="entry name" value="HTH_ARAC"/>
    <property type="match status" value="1"/>
</dbReference>
<organism evidence="5 6">
    <name type="scientific">Diplocloster agilis</name>
    <dbReference type="NCBI Taxonomy" id="2850323"/>
    <lineage>
        <taxon>Bacteria</taxon>
        <taxon>Bacillati</taxon>
        <taxon>Bacillota</taxon>
        <taxon>Clostridia</taxon>
        <taxon>Lachnospirales</taxon>
        <taxon>Lachnospiraceae</taxon>
        <taxon>Diplocloster</taxon>
    </lineage>
</organism>
<keyword evidence="6" id="KW-1185">Reference proteome</keyword>
<dbReference type="InterPro" id="IPR037923">
    <property type="entry name" value="HTH-like"/>
</dbReference>
<keyword evidence="3" id="KW-0804">Transcription</keyword>
<dbReference type="Gene3D" id="2.60.120.10">
    <property type="entry name" value="Jelly Rolls"/>
    <property type="match status" value="1"/>
</dbReference>
<dbReference type="Gene3D" id="1.10.10.60">
    <property type="entry name" value="Homeodomain-like"/>
    <property type="match status" value="2"/>
</dbReference>
<dbReference type="Pfam" id="PF12833">
    <property type="entry name" value="HTH_18"/>
    <property type="match status" value="1"/>
</dbReference>
<dbReference type="SUPFAM" id="SSF46689">
    <property type="entry name" value="Homeodomain-like"/>
    <property type="match status" value="1"/>
</dbReference>
<evidence type="ECO:0000256" key="1">
    <source>
        <dbReference type="ARBA" id="ARBA00023015"/>
    </source>
</evidence>
<evidence type="ECO:0000256" key="2">
    <source>
        <dbReference type="ARBA" id="ARBA00023125"/>
    </source>
</evidence>
<accession>A0A949K0I1</accession>